<dbReference type="AlphaFoldDB" id="A0AAD6TZK6"/>
<keyword evidence="7" id="KW-0119">Carbohydrate metabolism</keyword>
<keyword evidence="4" id="KW-0336">GPI-anchor</keyword>
<feature type="signal peptide" evidence="15">
    <location>
        <begin position="1"/>
        <end position="16"/>
    </location>
</feature>
<sequence>MLTLTVLLLPLFSVVAARNRHSHDHSHGVAKRLPDAWYHPDDHPVHALFKRGGATDGLTYPAVGSNEWTQAYPAGPPNSPKTVPAEWTAALNDAIARKAIPDIPVAQANGDNNPSYPGHDPNSPEICSATYKCRIPGDIWDAPDGYLGISFDDGPEQGSDALLTFLSTNKQPVTHFMIGSNIVFMPDQFTKAFNMGNDIAVHTWTHPHMTTRTNEEVLGELGWTIEIIHNSTGGRVPKYWRPPYGDSDVRTTAIAREVFGLTTIIWNQDTGDWSLTAKGGTTPQAINSSMTQWLTGSKSPGLIILEHELSTESVASFVAAYPIMQQNNWKLASLAQLMGGNASYQNAANNLSPVNPANNILGAKSAPAPVASSTTKSAGPPNSAKVAAQQTSAKGSPSTSANTPNKSSAAAPSWAKPPMGLLSAIAFLSLF</sequence>
<evidence type="ECO:0000313" key="17">
    <source>
        <dbReference type="EMBL" id="KAJ7084618.1"/>
    </source>
</evidence>
<evidence type="ECO:0000256" key="9">
    <source>
        <dbReference type="ARBA" id="ARBA00023288"/>
    </source>
</evidence>
<evidence type="ECO:0000256" key="7">
    <source>
        <dbReference type="ARBA" id="ARBA00023277"/>
    </source>
</evidence>
<dbReference type="InterPro" id="IPR050248">
    <property type="entry name" value="Polysacc_deacetylase_ArnD"/>
</dbReference>
<evidence type="ECO:0000256" key="14">
    <source>
        <dbReference type="SAM" id="MobiDB-lite"/>
    </source>
</evidence>
<keyword evidence="6" id="KW-0472">Membrane</keyword>
<accession>A0AAD6TZK6</accession>
<keyword evidence="4" id="KW-0325">Glycoprotein</keyword>
<evidence type="ECO:0000256" key="5">
    <source>
        <dbReference type="ARBA" id="ARBA00023024"/>
    </source>
</evidence>
<feature type="region of interest" description="Disordered" evidence="14">
    <location>
        <begin position="365"/>
        <end position="413"/>
    </location>
</feature>
<feature type="compositionally biased region" description="Low complexity" evidence="14">
    <location>
        <begin position="404"/>
        <end position="413"/>
    </location>
</feature>
<proteinExistence type="predicted"/>
<feature type="chain" id="PRO_5042128194" description="chitin deacetylase" evidence="15">
    <location>
        <begin position="17"/>
        <end position="431"/>
    </location>
</feature>
<evidence type="ECO:0000313" key="18">
    <source>
        <dbReference type="Proteomes" id="UP001222325"/>
    </source>
</evidence>
<comment type="caution">
    <text evidence="17">The sequence shown here is derived from an EMBL/GenBank/DDBJ whole genome shotgun (WGS) entry which is preliminary data.</text>
</comment>
<feature type="domain" description="NodB homology" evidence="16">
    <location>
        <begin position="145"/>
        <end position="332"/>
    </location>
</feature>
<dbReference type="GO" id="GO:0098552">
    <property type="term" value="C:side of membrane"/>
    <property type="evidence" value="ECO:0007669"/>
    <property type="project" value="UniProtKB-KW"/>
</dbReference>
<dbReference type="GO" id="GO:0005886">
    <property type="term" value="C:plasma membrane"/>
    <property type="evidence" value="ECO:0007669"/>
    <property type="project" value="UniProtKB-SubCell"/>
</dbReference>
<evidence type="ECO:0000256" key="1">
    <source>
        <dbReference type="ARBA" id="ARBA00001941"/>
    </source>
</evidence>
<dbReference type="PANTHER" id="PTHR10587">
    <property type="entry name" value="GLYCOSYL TRANSFERASE-RELATED"/>
    <property type="match status" value="1"/>
</dbReference>
<organism evidence="17 18">
    <name type="scientific">Mycena belliarum</name>
    <dbReference type="NCBI Taxonomy" id="1033014"/>
    <lineage>
        <taxon>Eukaryota</taxon>
        <taxon>Fungi</taxon>
        <taxon>Dikarya</taxon>
        <taxon>Basidiomycota</taxon>
        <taxon>Agaricomycotina</taxon>
        <taxon>Agaricomycetes</taxon>
        <taxon>Agaricomycetidae</taxon>
        <taxon>Agaricales</taxon>
        <taxon>Marasmiineae</taxon>
        <taxon>Mycenaceae</taxon>
        <taxon>Mycena</taxon>
    </lineage>
</organism>
<dbReference type="PROSITE" id="PS51677">
    <property type="entry name" value="NODB"/>
    <property type="match status" value="1"/>
</dbReference>
<keyword evidence="15" id="KW-0732">Signal</keyword>
<name>A0AAD6TZK6_9AGAR</name>
<dbReference type="Proteomes" id="UP001222325">
    <property type="component" value="Unassembled WGS sequence"/>
</dbReference>
<dbReference type="InterPro" id="IPR011330">
    <property type="entry name" value="Glyco_hydro/deAcase_b/a-brl"/>
</dbReference>
<keyword evidence="9" id="KW-0449">Lipoprotein</keyword>
<dbReference type="GO" id="GO:0000272">
    <property type="term" value="P:polysaccharide catabolic process"/>
    <property type="evidence" value="ECO:0007669"/>
    <property type="project" value="UniProtKB-KW"/>
</dbReference>
<evidence type="ECO:0000256" key="8">
    <source>
        <dbReference type="ARBA" id="ARBA00023285"/>
    </source>
</evidence>
<dbReference type="Pfam" id="PF01522">
    <property type="entry name" value="Polysacc_deac_1"/>
    <property type="match status" value="1"/>
</dbReference>
<evidence type="ECO:0000256" key="11">
    <source>
        <dbReference type="ARBA" id="ARBA00023326"/>
    </source>
</evidence>
<evidence type="ECO:0000256" key="15">
    <source>
        <dbReference type="SAM" id="SignalP"/>
    </source>
</evidence>
<comment type="catalytic activity">
    <reaction evidence="13">
        <text>[(1-&gt;4)-N-acetyl-beta-D-glucosaminyl](n) + n H2O = chitosan + n acetate</text>
        <dbReference type="Rhea" id="RHEA:10464"/>
        <dbReference type="Rhea" id="RHEA-COMP:9593"/>
        <dbReference type="Rhea" id="RHEA-COMP:9597"/>
        <dbReference type="ChEBI" id="CHEBI:15377"/>
        <dbReference type="ChEBI" id="CHEBI:17029"/>
        <dbReference type="ChEBI" id="CHEBI:30089"/>
        <dbReference type="ChEBI" id="CHEBI:57704"/>
        <dbReference type="EC" id="3.5.1.41"/>
    </reaction>
    <physiologicalReaction direction="left-to-right" evidence="13">
        <dbReference type="Rhea" id="RHEA:10465"/>
    </physiologicalReaction>
</comment>
<keyword evidence="11" id="KW-0624">Polysaccharide degradation</keyword>
<dbReference type="GO" id="GO:0006032">
    <property type="term" value="P:chitin catabolic process"/>
    <property type="evidence" value="ECO:0007669"/>
    <property type="project" value="UniProtKB-KW"/>
</dbReference>
<keyword evidence="8" id="KW-0170">Cobalt</keyword>
<dbReference type="GO" id="GO:0009272">
    <property type="term" value="P:fungal-type cell wall biogenesis"/>
    <property type="evidence" value="ECO:0007669"/>
    <property type="project" value="UniProtKB-ARBA"/>
</dbReference>
<comment type="cofactor">
    <cofactor evidence="1">
        <name>Co(2+)</name>
        <dbReference type="ChEBI" id="CHEBI:48828"/>
    </cofactor>
</comment>
<keyword evidence="3" id="KW-1003">Cell membrane</keyword>
<keyword evidence="10" id="KW-0961">Cell wall biogenesis/degradation</keyword>
<reference evidence="17" key="1">
    <citation type="submission" date="2023-03" db="EMBL/GenBank/DDBJ databases">
        <title>Massive genome expansion in bonnet fungi (Mycena s.s.) driven by repeated elements and novel gene families across ecological guilds.</title>
        <authorList>
            <consortium name="Lawrence Berkeley National Laboratory"/>
            <person name="Harder C.B."/>
            <person name="Miyauchi S."/>
            <person name="Viragh M."/>
            <person name="Kuo A."/>
            <person name="Thoen E."/>
            <person name="Andreopoulos B."/>
            <person name="Lu D."/>
            <person name="Skrede I."/>
            <person name="Drula E."/>
            <person name="Henrissat B."/>
            <person name="Morin E."/>
            <person name="Kohler A."/>
            <person name="Barry K."/>
            <person name="LaButti K."/>
            <person name="Morin E."/>
            <person name="Salamov A."/>
            <person name="Lipzen A."/>
            <person name="Mereny Z."/>
            <person name="Hegedus B."/>
            <person name="Baldrian P."/>
            <person name="Stursova M."/>
            <person name="Weitz H."/>
            <person name="Taylor A."/>
            <person name="Grigoriev I.V."/>
            <person name="Nagy L.G."/>
            <person name="Martin F."/>
            <person name="Kauserud H."/>
        </authorList>
    </citation>
    <scope>NUCLEOTIDE SEQUENCE</scope>
    <source>
        <strain evidence="17">CBHHK173m</strain>
    </source>
</reference>
<feature type="compositionally biased region" description="Polar residues" evidence="14">
    <location>
        <begin position="388"/>
        <end position="403"/>
    </location>
</feature>
<gene>
    <name evidence="17" type="ORF">B0H15DRAFT_910898</name>
</gene>
<protein>
    <recommendedName>
        <fullName evidence="12">chitin deacetylase</fullName>
        <ecNumber evidence="12">3.5.1.41</ecNumber>
    </recommendedName>
</protein>
<dbReference type="EC" id="3.5.1.41" evidence="12"/>
<dbReference type="InterPro" id="IPR002509">
    <property type="entry name" value="NODB_dom"/>
</dbReference>
<evidence type="ECO:0000256" key="6">
    <source>
        <dbReference type="ARBA" id="ARBA00023136"/>
    </source>
</evidence>
<keyword evidence="18" id="KW-1185">Reference proteome</keyword>
<dbReference type="Gene3D" id="3.20.20.370">
    <property type="entry name" value="Glycoside hydrolase/deacetylase"/>
    <property type="match status" value="1"/>
</dbReference>
<evidence type="ECO:0000259" key="16">
    <source>
        <dbReference type="PROSITE" id="PS51677"/>
    </source>
</evidence>
<evidence type="ECO:0000256" key="3">
    <source>
        <dbReference type="ARBA" id="ARBA00022475"/>
    </source>
</evidence>
<evidence type="ECO:0000256" key="4">
    <source>
        <dbReference type="ARBA" id="ARBA00022622"/>
    </source>
</evidence>
<dbReference type="SUPFAM" id="SSF88713">
    <property type="entry name" value="Glycoside hydrolase/deacetylase"/>
    <property type="match status" value="1"/>
</dbReference>
<evidence type="ECO:0000256" key="10">
    <source>
        <dbReference type="ARBA" id="ARBA00023316"/>
    </source>
</evidence>
<dbReference type="GO" id="GO:0071555">
    <property type="term" value="P:cell wall organization"/>
    <property type="evidence" value="ECO:0007669"/>
    <property type="project" value="UniProtKB-KW"/>
</dbReference>
<evidence type="ECO:0000256" key="13">
    <source>
        <dbReference type="ARBA" id="ARBA00048494"/>
    </source>
</evidence>
<dbReference type="EMBL" id="JARJCN010000037">
    <property type="protein sequence ID" value="KAJ7084618.1"/>
    <property type="molecule type" value="Genomic_DNA"/>
</dbReference>
<dbReference type="GO" id="GO:0004099">
    <property type="term" value="F:chitin deacetylase activity"/>
    <property type="evidence" value="ECO:0007669"/>
    <property type="project" value="UniProtKB-EC"/>
</dbReference>
<evidence type="ECO:0000256" key="2">
    <source>
        <dbReference type="ARBA" id="ARBA00004609"/>
    </source>
</evidence>
<comment type="subcellular location">
    <subcellularLocation>
        <location evidence="2">Cell membrane</location>
        <topology evidence="2">Lipid-anchor</topology>
        <topology evidence="2">GPI-anchor</topology>
    </subcellularLocation>
</comment>
<evidence type="ECO:0000256" key="12">
    <source>
        <dbReference type="ARBA" id="ARBA00024056"/>
    </source>
</evidence>
<dbReference type="PANTHER" id="PTHR10587:SF135">
    <property type="entry name" value="CHITIN DEACETYLASE 3"/>
    <property type="match status" value="1"/>
</dbReference>
<keyword evidence="5" id="KW-0146">Chitin degradation</keyword>